<sequence length="359" mass="41683">MLFIIVLALCLCLTGTQHYKIIQSENVVLNKSTTLRIVVPNMRRPVAWSCGNYRYECDTTCINSPDFKVTQSENSSTVWIRKVTKDSLSWTFYDLNFNSGKIDLNINGLRKSETYEISQNEYGVLSVSGYLRIEIPNMKRPVIWRYQNYKYECDLTCANSTEYRVTQSRNVSTFWIRNVTNERLDWTFCDDNLNYGKFDLKMHSLTKAETYITQNVPVMLGGNVTIRVEASLIETPISWTNGRNNLQCMIICDKNNKYEITHFGNVSILSIRNVTEEDFTWRFCDFYFCSENYTLLRKDMETKNNFGANGSEIRIFAIAISSIFVFGVILLTIFFTISKYSSRNICKRYKSLILQGSIS</sequence>
<keyword evidence="1" id="KW-1133">Transmembrane helix</keyword>
<organism evidence="3">
    <name type="scientific">Octopus bimaculoides</name>
    <name type="common">California two-spotted octopus</name>
    <dbReference type="NCBI Taxonomy" id="37653"/>
    <lineage>
        <taxon>Eukaryota</taxon>
        <taxon>Metazoa</taxon>
        <taxon>Spiralia</taxon>
        <taxon>Lophotrochozoa</taxon>
        <taxon>Mollusca</taxon>
        <taxon>Cephalopoda</taxon>
        <taxon>Coleoidea</taxon>
        <taxon>Octopodiformes</taxon>
        <taxon>Octopoda</taxon>
        <taxon>Incirrata</taxon>
        <taxon>Octopodidae</taxon>
        <taxon>Octopus</taxon>
    </lineage>
</organism>
<reference evidence="3" key="1">
    <citation type="submission" date="2015-07" db="EMBL/GenBank/DDBJ databases">
        <title>MeaNS - Measles Nucleotide Surveillance Program.</title>
        <authorList>
            <person name="Tran T."/>
            <person name="Druce J."/>
        </authorList>
    </citation>
    <scope>NUCLEOTIDE SEQUENCE</scope>
    <source>
        <strain evidence="3">UCB-OBI-ISO-001</strain>
        <tissue evidence="3">Gonad</tissue>
    </source>
</reference>
<feature type="transmembrane region" description="Helical" evidence="1">
    <location>
        <begin position="315"/>
        <end position="337"/>
    </location>
</feature>
<evidence type="ECO:0000256" key="2">
    <source>
        <dbReference type="SAM" id="SignalP"/>
    </source>
</evidence>
<dbReference type="SUPFAM" id="SSF48726">
    <property type="entry name" value="Immunoglobulin"/>
    <property type="match status" value="1"/>
</dbReference>
<keyword evidence="2" id="KW-0732">Signal</keyword>
<keyword evidence="1" id="KW-0812">Transmembrane</keyword>
<feature type="signal peptide" evidence="2">
    <location>
        <begin position="1"/>
        <end position="18"/>
    </location>
</feature>
<proteinExistence type="predicted"/>
<name>A0A0L8I036_OCTBM</name>
<keyword evidence="1" id="KW-0472">Membrane</keyword>
<feature type="chain" id="PRO_5005584079" evidence="2">
    <location>
        <begin position="19"/>
        <end position="359"/>
    </location>
</feature>
<dbReference type="AlphaFoldDB" id="A0A0L8I036"/>
<dbReference type="InterPro" id="IPR013783">
    <property type="entry name" value="Ig-like_fold"/>
</dbReference>
<evidence type="ECO:0000256" key="1">
    <source>
        <dbReference type="SAM" id="Phobius"/>
    </source>
</evidence>
<evidence type="ECO:0000313" key="3">
    <source>
        <dbReference type="EMBL" id="KOF94405.1"/>
    </source>
</evidence>
<accession>A0A0L8I036</accession>
<dbReference type="Gene3D" id="2.60.40.10">
    <property type="entry name" value="Immunoglobulins"/>
    <property type="match status" value="1"/>
</dbReference>
<protein>
    <submittedName>
        <fullName evidence="3">Uncharacterized protein</fullName>
    </submittedName>
</protein>
<dbReference type="EMBL" id="KQ416962">
    <property type="protein sequence ID" value="KOF94405.1"/>
    <property type="molecule type" value="Genomic_DNA"/>
</dbReference>
<dbReference type="InterPro" id="IPR036179">
    <property type="entry name" value="Ig-like_dom_sf"/>
</dbReference>
<gene>
    <name evidence="3" type="ORF">OCBIM_22001771mg</name>
</gene>